<comment type="catalytic activity">
    <reaction evidence="9">
        <text>malonyl-[ACP] + acetyl-CoA + H(+) = 3-oxobutanoyl-[ACP] + CO2 + CoA</text>
        <dbReference type="Rhea" id="RHEA:12080"/>
        <dbReference type="Rhea" id="RHEA-COMP:9623"/>
        <dbReference type="Rhea" id="RHEA-COMP:9625"/>
        <dbReference type="ChEBI" id="CHEBI:15378"/>
        <dbReference type="ChEBI" id="CHEBI:16526"/>
        <dbReference type="ChEBI" id="CHEBI:57287"/>
        <dbReference type="ChEBI" id="CHEBI:57288"/>
        <dbReference type="ChEBI" id="CHEBI:78449"/>
        <dbReference type="ChEBI" id="CHEBI:78450"/>
        <dbReference type="EC" id="2.3.1.180"/>
    </reaction>
</comment>
<keyword evidence="9" id="KW-0963">Cytoplasm</keyword>
<comment type="subunit">
    <text evidence="9">Homodimer.</text>
</comment>
<comment type="function">
    <text evidence="9">Catalyzes the condensation reaction of fatty acid synthesis by the addition to an acyl acceptor of two carbons from malonyl-ACP. Catalyzes the first condensation reaction which initiates fatty acid synthesis and may therefore play a role in governing the total rate of fatty acid production. Possesses both acetoacetyl-ACP synthase and acetyl transacylase activities. Its substrate specificity determines the biosynthesis of branched-chain and/or straight-chain of fatty acids.</text>
</comment>
<dbReference type="InterPro" id="IPR004655">
    <property type="entry name" value="FabH"/>
</dbReference>
<dbReference type="PANTHER" id="PTHR43091">
    <property type="entry name" value="3-OXOACYL-[ACYL-CARRIER-PROTEIN] SYNTHASE"/>
    <property type="match status" value="1"/>
</dbReference>
<dbReference type="InterPro" id="IPR013751">
    <property type="entry name" value="ACP_syn_III_N"/>
</dbReference>
<evidence type="ECO:0000256" key="1">
    <source>
        <dbReference type="ARBA" id="ARBA00008642"/>
    </source>
</evidence>
<comment type="domain">
    <text evidence="9">The last Arg residue of the ACP-binding site is essential for the weak association between ACP/AcpP and FabH.</text>
</comment>
<sequence length="314" mass="34946">MAFEIVATGSYVPRRIMTNFDLEKYCDTNDEWIFSRTGIKSRHYAEEETTEDLGVYAGKQALERAGVCREDIDAVIVATFTPEYLTPSIACMIQSRLNLRQDILAFDMNAACSGFLYGLKVADSLFSSMREGSHILLVGAEIISRVLDLSDRGTGILFGDGAGAVVLRKRNERPTFFLTGSRGTKEELGCPGINSEGLNSKVYMNGKEVFRFATSTVSRCVQVVMEEEDLGKDEIDYVVCHQANQRIISYVQKKLDFPEEKFYSNIEHYGNTSSASIPLVLDEMMNKGLLKRGMKIILVGFGAGLTWGAALIEW</sequence>
<proteinExistence type="inferred from homology"/>
<comment type="caution">
    <text evidence="12">The sequence shown here is derived from an EMBL/GenBank/DDBJ whole genome shotgun (WGS) entry which is preliminary data.</text>
</comment>
<feature type="domain" description="Beta-ketoacyl-[acyl-carrier-protein] synthase III C-terminal" evidence="10">
    <location>
        <begin position="225"/>
        <end position="314"/>
    </location>
</feature>
<keyword evidence="4 9" id="KW-0276">Fatty acid metabolism</keyword>
<evidence type="ECO:0000313" key="12">
    <source>
        <dbReference type="EMBL" id="MFC4805632.1"/>
    </source>
</evidence>
<protein>
    <recommendedName>
        <fullName evidence="9">Beta-ketoacyl-[acyl-carrier-protein] synthase III</fullName>
        <shortName evidence="9">Beta-ketoacyl-ACP synthase III</shortName>
        <shortName evidence="9">KAS III</shortName>
        <ecNumber evidence="9">2.3.1.180</ecNumber>
    </recommendedName>
    <alternativeName>
        <fullName evidence="9">3-oxoacyl-[acyl-carrier-protein] synthase 3</fullName>
    </alternativeName>
    <alternativeName>
        <fullName evidence="9">3-oxoacyl-[acyl-carrier-protein] synthase III</fullName>
    </alternativeName>
</protein>
<organism evidence="12 13">
    <name type="scientific">Filifactor villosus</name>
    <dbReference type="NCBI Taxonomy" id="29374"/>
    <lineage>
        <taxon>Bacteria</taxon>
        <taxon>Bacillati</taxon>
        <taxon>Bacillota</taxon>
        <taxon>Clostridia</taxon>
        <taxon>Peptostreptococcales</taxon>
        <taxon>Filifactoraceae</taxon>
        <taxon>Filifactor</taxon>
    </lineage>
</organism>
<comment type="similarity">
    <text evidence="1 9">Belongs to the thiolase-like superfamily. FabH family.</text>
</comment>
<feature type="domain" description="Beta-ketoacyl-[acyl-carrier-protein] synthase III N-terminal" evidence="11">
    <location>
        <begin position="106"/>
        <end position="173"/>
    </location>
</feature>
<evidence type="ECO:0000256" key="7">
    <source>
        <dbReference type="ARBA" id="ARBA00023268"/>
    </source>
</evidence>
<name>A0ABV9QMQ7_9FIRM</name>
<accession>A0ABV9QMQ7</accession>
<keyword evidence="13" id="KW-1185">Reference proteome</keyword>
<keyword evidence="8 9" id="KW-0012">Acyltransferase</keyword>
<evidence type="ECO:0000259" key="11">
    <source>
        <dbReference type="Pfam" id="PF08545"/>
    </source>
</evidence>
<dbReference type="EMBL" id="JBHSHL010000055">
    <property type="protein sequence ID" value="MFC4805632.1"/>
    <property type="molecule type" value="Genomic_DNA"/>
</dbReference>
<keyword evidence="6 9" id="KW-0275">Fatty acid biosynthesis</keyword>
<keyword evidence="7 9" id="KW-0511">Multifunctional enzyme</keyword>
<evidence type="ECO:0000256" key="3">
    <source>
        <dbReference type="ARBA" id="ARBA00022679"/>
    </source>
</evidence>
<keyword evidence="2 9" id="KW-0444">Lipid biosynthesis</keyword>
<feature type="active site" evidence="9">
    <location>
        <position position="271"/>
    </location>
</feature>
<evidence type="ECO:0000313" key="13">
    <source>
        <dbReference type="Proteomes" id="UP001595916"/>
    </source>
</evidence>
<dbReference type="Gene3D" id="3.40.47.10">
    <property type="match status" value="1"/>
</dbReference>
<dbReference type="PANTHER" id="PTHR43091:SF1">
    <property type="entry name" value="BETA-KETOACYL-[ACYL-CARRIER-PROTEIN] SYNTHASE III, CHLOROPLASTIC"/>
    <property type="match status" value="1"/>
</dbReference>
<evidence type="ECO:0000259" key="10">
    <source>
        <dbReference type="Pfam" id="PF08541"/>
    </source>
</evidence>
<dbReference type="Pfam" id="PF08545">
    <property type="entry name" value="ACP_syn_III"/>
    <property type="match status" value="1"/>
</dbReference>
<dbReference type="CDD" id="cd00830">
    <property type="entry name" value="KAS_III"/>
    <property type="match status" value="1"/>
</dbReference>
<dbReference type="GO" id="GO:0033818">
    <property type="term" value="F:beta-ketoacyl-acyl-carrier-protein synthase III activity"/>
    <property type="evidence" value="ECO:0007669"/>
    <property type="project" value="UniProtKB-EC"/>
</dbReference>
<dbReference type="SUPFAM" id="SSF53901">
    <property type="entry name" value="Thiolase-like"/>
    <property type="match status" value="1"/>
</dbReference>
<comment type="subcellular location">
    <subcellularLocation>
        <location evidence="9">Cytoplasm</location>
    </subcellularLocation>
</comment>
<keyword evidence="3 9" id="KW-0808">Transferase</keyword>
<evidence type="ECO:0000256" key="8">
    <source>
        <dbReference type="ARBA" id="ARBA00023315"/>
    </source>
</evidence>
<dbReference type="EC" id="2.3.1.180" evidence="9"/>
<evidence type="ECO:0000256" key="9">
    <source>
        <dbReference type="HAMAP-Rule" id="MF_01815"/>
    </source>
</evidence>
<evidence type="ECO:0000256" key="4">
    <source>
        <dbReference type="ARBA" id="ARBA00022832"/>
    </source>
</evidence>
<keyword evidence="5 9" id="KW-0443">Lipid metabolism</keyword>
<dbReference type="Proteomes" id="UP001595916">
    <property type="component" value="Unassembled WGS sequence"/>
</dbReference>
<dbReference type="InterPro" id="IPR013747">
    <property type="entry name" value="ACP_syn_III_C"/>
</dbReference>
<dbReference type="HAMAP" id="MF_01815">
    <property type="entry name" value="FabH"/>
    <property type="match status" value="1"/>
</dbReference>
<reference evidence="13" key="1">
    <citation type="journal article" date="2019" name="Int. J. Syst. Evol. Microbiol.">
        <title>The Global Catalogue of Microorganisms (GCM) 10K type strain sequencing project: providing services to taxonomists for standard genome sequencing and annotation.</title>
        <authorList>
            <consortium name="The Broad Institute Genomics Platform"/>
            <consortium name="The Broad Institute Genome Sequencing Center for Infectious Disease"/>
            <person name="Wu L."/>
            <person name="Ma J."/>
        </authorList>
    </citation>
    <scope>NUCLEOTIDE SEQUENCE [LARGE SCALE GENOMIC DNA]</scope>
    <source>
        <strain evidence="13">CCUG 46385</strain>
    </source>
</reference>
<gene>
    <name evidence="9" type="primary">fabH</name>
    <name evidence="12" type="ORF">ACFO4R_11210</name>
</gene>
<dbReference type="RefSeq" id="WP_379789243.1">
    <property type="nucleotide sequence ID" value="NZ_JBHSHL010000055.1"/>
</dbReference>
<dbReference type="NCBIfam" id="NF006829">
    <property type="entry name" value="PRK09352.1"/>
    <property type="match status" value="1"/>
</dbReference>
<dbReference type="Pfam" id="PF08541">
    <property type="entry name" value="ACP_syn_III_C"/>
    <property type="match status" value="1"/>
</dbReference>
<dbReference type="InterPro" id="IPR016039">
    <property type="entry name" value="Thiolase-like"/>
</dbReference>
<comment type="pathway">
    <text evidence="9">Lipid metabolism; fatty acid biosynthesis.</text>
</comment>
<feature type="active site" evidence="9">
    <location>
        <position position="112"/>
    </location>
</feature>
<feature type="region of interest" description="ACP-binding" evidence="9">
    <location>
        <begin position="242"/>
        <end position="246"/>
    </location>
</feature>
<dbReference type="NCBIfam" id="TIGR00747">
    <property type="entry name" value="fabH"/>
    <property type="match status" value="1"/>
</dbReference>
<feature type="active site" evidence="9">
    <location>
        <position position="241"/>
    </location>
</feature>
<evidence type="ECO:0000256" key="2">
    <source>
        <dbReference type="ARBA" id="ARBA00022516"/>
    </source>
</evidence>
<evidence type="ECO:0000256" key="6">
    <source>
        <dbReference type="ARBA" id="ARBA00023160"/>
    </source>
</evidence>
<evidence type="ECO:0000256" key="5">
    <source>
        <dbReference type="ARBA" id="ARBA00023098"/>
    </source>
</evidence>